<dbReference type="EMBL" id="JAAHFQ010000007">
    <property type="protein sequence ID" value="NER26194.1"/>
    <property type="molecule type" value="Genomic_DNA"/>
</dbReference>
<accession>A0A6B3N7X2</accession>
<protein>
    <submittedName>
        <fullName evidence="2">Uncharacterized protein</fullName>
    </submittedName>
</protein>
<comment type="caution">
    <text evidence="2">The sequence shown here is derived from an EMBL/GenBank/DDBJ whole genome shotgun (WGS) entry which is preliminary data.</text>
</comment>
<proteinExistence type="predicted"/>
<evidence type="ECO:0000313" key="2">
    <source>
        <dbReference type="EMBL" id="NER26194.1"/>
    </source>
</evidence>
<gene>
    <name evidence="2" type="ORF">F6J89_00600</name>
</gene>
<dbReference type="AlphaFoldDB" id="A0A6B3N7X2"/>
<evidence type="ECO:0000256" key="1">
    <source>
        <dbReference type="SAM" id="MobiDB-lite"/>
    </source>
</evidence>
<organism evidence="2">
    <name type="scientific">Symploca sp. SIO1C4</name>
    <dbReference type="NCBI Taxonomy" id="2607765"/>
    <lineage>
        <taxon>Bacteria</taxon>
        <taxon>Bacillati</taxon>
        <taxon>Cyanobacteriota</taxon>
        <taxon>Cyanophyceae</taxon>
        <taxon>Coleofasciculales</taxon>
        <taxon>Coleofasciculaceae</taxon>
        <taxon>Symploca</taxon>
    </lineage>
</organism>
<feature type="compositionally biased region" description="Polar residues" evidence="1">
    <location>
        <begin position="1"/>
        <end position="20"/>
    </location>
</feature>
<sequence length="156" mass="17008">MSERSNQFSHLPLRLTNQGTAKPPGGGGKVSEITLANRGNAGGHGSKLKSSISSIISNWETERKKRKEEGKSELPDAVSFILQVDPSSFDPDNLKSFGIELVADLEKGYIIGASADIGLSELRKKIQQFIDSERGGGKVPEIWEILEGTKRPEYIL</sequence>
<feature type="region of interest" description="Disordered" evidence="1">
    <location>
        <begin position="1"/>
        <end position="49"/>
    </location>
</feature>
<name>A0A6B3N7X2_9CYAN</name>
<reference evidence="2" key="1">
    <citation type="submission" date="2019-11" db="EMBL/GenBank/DDBJ databases">
        <title>Genomic insights into an expanded diversity of filamentous marine cyanobacteria reveals the extraordinary biosynthetic potential of Moorea and Okeania.</title>
        <authorList>
            <person name="Ferreira Leao T."/>
            <person name="Wang M."/>
            <person name="Moss N."/>
            <person name="Da Silva R."/>
            <person name="Sanders J."/>
            <person name="Nurk S."/>
            <person name="Gurevich A."/>
            <person name="Humphrey G."/>
            <person name="Reher R."/>
            <person name="Zhu Q."/>
            <person name="Belda-Ferre P."/>
            <person name="Glukhov E."/>
            <person name="Rex R."/>
            <person name="Dorrestein P.C."/>
            <person name="Knight R."/>
            <person name="Pevzner P."/>
            <person name="Gerwick W.H."/>
            <person name="Gerwick L."/>
        </authorList>
    </citation>
    <scope>NUCLEOTIDE SEQUENCE</scope>
    <source>
        <strain evidence="2">SIO1C4</strain>
    </source>
</reference>